<organism evidence="3">
    <name type="scientific">viral metagenome</name>
    <dbReference type="NCBI Taxonomy" id="1070528"/>
    <lineage>
        <taxon>unclassified sequences</taxon>
        <taxon>metagenomes</taxon>
        <taxon>organismal metagenomes</taxon>
    </lineage>
</organism>
<keyword evidence="2" id="KW-0812">Transmembrane</keyword>
<evidence type="ECO:0000313" key="3">
    <source>
        <dbReference type="EMBL" id="QHT01896.1"/>
    </source>
</evidence>
<protein>
    <submittedName>
        <fullName evidence="3">Uncharacterized protein</fullName>
    </submittedName>
</protein>
<proteinExistence type="predicted"/>
<dbReference type="AlphaFoldDB" id="A0A6C0CB00"/>
<reference evidence="3" key="1">
    <citation type="journal article" date="2020" name="Nature">
        <title>Giant virus diversity and host interactions through global metagenomics.</title>
        <authorList>
            <person name="Schulz F."/>
            <person name="Roux S."/>
            <person name="Paez-Espino D."/>
            <person name="Jungbluth S."/>
            <person name="Walsh D.A."/>
            <person name="Denef V.J."/>
            <person name="McMahon K.D."/>
            <person name="Konstantinidis K.T."/>
            <person name="Eloe-Fadrosh E.A."/>
            <person name="Kyrpides N.C."/>
            <person name="Woyke T."/>
        </authorList>
    </citation>
    <scope>NUCLEOTIDE SEQUENCE</scope>
    <source>
        <strain evidence="3">GVMAG-M-3300020523-10</strain>
    </source>
</reference>
<feature type="transmembrane region" description="Helical" evidence="2">
    <location>
        <begin position="298"/>
        <end position="316"/>
    </location>
</feature>
<evidence type="ECO:0000256" key="1">
    <source>
        <dbReference type="SAM" id="Coils"/>
    </source>
</evidence>
<accession>A0A6C0CB00</accession>
<dbReference type="EMBL" id="MN739383">
    <property type="protein sequence ID" value="QHT01896.1"/>
    <property type="molecule type" value="Genomic_DNA"/>
</dbReference>
<keyword evidence="1" id="KW-0175">Coiled coil</keyword>
<sequence>MTGEPNVNFYEFDGCYSKPDSSRFDLSLNSRFYKSVVESVAQCQAEAMRKNADFFLMNDISSSTITDNNSNCYVPKPVSSNLGSFVSVDSMLQLFSDLFGSAAKISVSDTCNNMLFRRTPTSPLTSQKCFTYTLDEQVYAPKMLFAHYKKPILNESNLGLATSIQSRPTSYYANPTLLAELASYKELLYINETNIQESGPLYSTFKNFICTPSQEKERLFDIQLANLQAKYDNLIGKIDDISVDLSNINYLKMGDNNSISALNARIASKKQELANLLGSGGANNGRLGDNVFLTQFKIIENGILLLIMVVVCFIYYKTRNLKTITNASTTPNSLPNTNNPLNSVLASATNVVNNAIKK</sequence>
<keyword evidence="2" id="KW-0472">Membrane</keyword>
<name>A0A6C0CB00_9ZZZZ</name>
<evidence type="ECO:0000256" key="2">
    <source>
        <dbReference type="SAM" id="Phobius"/>
    </source>
</evidence>
<keyword evidence="2" id="KW-1133">Transmembrane helix</keyword>
<feature type="coiled-coil region" evidence="1">
    <location>
        <begin position="224"/>
        <end position="279"/>
    </location>
</feature>